<keyword evidence="3" id="KW-1185">Reference proteome</keyword>
<dbReference type="Gene3D" id="3.40.50.2020">
    <property type="match status" value="1"/>
</dbReference>
<protein>
    <submittedName>
        <fullName evidence="2">ComF family protein</fullName>
    </submittedName>
</protein>
<accession>A0A7X5LK13</accession>
<evidence type="ECO:0000313" key="2">
    <source>
        <dbReference type="EMBL" id="NDV90787.1"/>
    </source>
</evidence>
<dbReference type="EMBL" id="JAAAWN010000006">
    <property type="protein sequence ID" value="NDV90787.1"/>
    <property type="molecule type" value="Genomic_DNA"/>
</dbReference>
<dbReference type="InterPro" id="IPR051910">
    <property type="entry name" value="ComF/GntX_DNA_util-trans"/>
</dbReference>
<dbReference type="RefSeq" id="WP_163084379.1">
    <property type="nucleotide sequence ID" value="NZ_JAAAWN010000006.1"/>
</dbReference>
<dbReference type="SUPFAM" id="SSF53271">
    <property type="entry name" value="PRTase-like"/>
    <property type="match status" value="1"/>
</dbReference>
<dbReference type="Proteomes" id="UP000470213">
    <property type="component" value="Unassembled WGS sequence"/>
</dbReference>
<organism evidence="2 3">
    <name type="scientific">Alteromonas profundi</name>
    <dbReference type="NCBI Taxonomy" id="2696062"/>
    <lineage>
        <taxon>Bacteria</taxon>
        <taxon>Pseudomonadati</taxon>
        <taxon>Pseudomonadota</taxon>
        <taxon>Gammaproteobacteria</taxon>
        <taxon>Alteromonadales</taxon>
        <taxon>Alteromonadaceae</taxon>
        <taxon>Alteromonas/Salinimonas group</taxon>
        <taxon>Alteromonas</taxon>
    </lineage>
</organism>
<comment type="caution">
    <text evidence="2">The sequence shown here is derived from an EMBL/GenBank/DDBJ whole genome shotgun (WGS) entry which is preliminary data.</text>
</comment>
<reference evidence="2 3" key="1">
    <citation type="submission" date="2020-01" db="EMBL/GenBank/DDBJ databases">
        <authorList>
            <person name="Chen J."/>
            <person name="Zhu S."/>
            <person name="Yang J."/>
        </authorList>
    </citation>
    <scope>NUCLEOTIDE SEQUENCE [LARGE SCALE GENOMIC DNA]</scope>
    <source>
        <strain evidence="2 3">345S023</strain>
    </source>
</reference>
<dbReference type="PANTHER" id="PTHR47505:SF1">
    <property type="entry name" value="DNA UTILIZATION PROTEIN YHGH"/>
    <property type="match status" value="1"/>
</dbReference>
<dbReference type="CDD" id="cd06223">
    <property type="entry name" value="PRTases_typeI"/>
    <property type="match status" value="1"/>
</dbReference>
<evidence type="ECO:0000256" key="1">
    <source>
        <dbReference type="ARBA" id="ARBA00008007"/>
    </source>
</evidence>
<dbReference type="PANTHER" id="PTHR47505">
    <property type="entry name" value="DNA UTILIZATION PROTEIN YHGH"/>
    <property type="match status" value="1"/>
</dbReference>
<dbReference type="InterPro" id="IPR000836">
    <property type="entry name" value="PRTase_dom"/>
</dbReference>
<proteinExistence type="inferred from homology"/>
<sequence length="230" mass="25830">MNFSCLLCYQASPTPVCQWCEHDLFIFTCPQYKENLLEFGPISRHVRHSAYHKLCLLGLYAPPLSTLIQAMKFRHSLVSASEIARLFVAKMQQHESPLPTLLLPVPISPLRMARRHYNQAAVLASKVSALTGIPLCNSWAQRKGASTQHRLSKQARIQNARRSFSLTAICLDSMLEKPDIHLHVAIVDDVITTGVSADVLAALLKKRYPEIYIEVWAMAFTPPPKSTLLN</sequence>
<dbReference type="AlphaFoldDB" id="A0A7X5LK13"/>
<name>A0A7X5LK13_9ALTE</name>
<gene>
    <name evidence="2" type="ORF">GTH32_06185</name>
</gene>
<comment type="similarity">
    <text evidence="1">Belongs to the ComF/GntX family.</text>
</comment>
<evidence type="ECO:0000313" key="3">
    <source>
        <dbReference type="Proteomes" id="UP000470213"/>
    </source>
</evidence>
<dbReference type="InterPro" id="IPR029057">
    <property type="entry name" value="PRTase-like"/>
</dbReference>